<gene>
    <name evidence="20" type="ORF">SAMN05216233_12667</name>
</gene>
<organism evidence="20 21">
    <name type="scientific">Desulfoluna spongiiphila</name>
    <dbReference type="NCBI Taxonomy" id="419481"/>
    <lineage>
        <taxon>Bacteria</taxon>
        <taxon>Pseudomonadati</taxon>
        <taxon>Thermodesulfobacteriota</taxon>
        <taxon>Desulfobacteria</taxon>
        <taxon>Desulfobacterales</taxon>
        <taxon>Desulfolunaceae</taxon>
        <taxon>Desulfoluna</taxon>
    </lineage>
</organism>
<dbReference type="GO" id="GO:0008654">
    <property type="term" value="P:phospholipid biosynthetic process"/>
    <property type="evidence" value="ECO:0007669"/>
    <property type="project" value="UniProtKB-KW"/>
</dbReference>
<evidence type="ECO:0000256" key="10">
    <source>
        <dbReference type="ARBA" id="ARBA00022989"/>
    </source>
</evidence>
<dbReference type="Proteomes" id="UP000198870">
    <property type="component" value="Unassembled WGS sequence"/>
</dbReference>
<comment type="subcellular location">
    <subcellularLocation>
        <location evidence="1">Cell membrane</location>
        <topology evidence="1">Multi-pass membrane protein</topology>
    </subcellularLocation>
</comment>
<keyword evidence="9 17" id="KW-0067">ATP-binding</keyword>
<evidence type="ECO:0000256" key="3">
    <source>
        <dbReference type="ARBA" id="ARBA00022475"/>
    </source>
</evidence>
<keyword evidence="13" id="KW-0594">Phospholipid biosynthesis</keyword>
<keyword evidence="21" id="KW-1185">Reference proteome</keyword>
<keyword evidence="4" id="KW-0444">Lipid biosynthesis</keyword>
<keyword evidence="12 19" id="KW-0472">Membrane</keyword>
<dbReference type="PANTHER" id="PTHR34299">
    <property type="entry name" value="DIACYLGLYCEROL KINASE"/>
    <property type="match status" value="1"/>
</dbReference>
<evidence type="ECO:0000256" key="5">
    <source>
        <dbReference type="ARBA" id="ARBA00022679"/>
    </source>
</evidence>
<accession>A0A1G5J9Q0</accession>
<name>A0A1G5J9Q0_9BACT</name>
<feature type="binding site" evidence="17">
    <location>
        <begin position="88"/>
        <end position="90"/>
    </location>
    <ligand>
        <name>ATP</name>
        <dbReference type="ChEBI" id="CHEBI:30616"/>
    </ligand>
</feature>
<sequence length="126" mass="13870">MKNKLLGTGEDGYNPLRKFKVIMQGLRYSASDFSVLHKFMISVVILIPVVIYNGALDASIIVLATVFMLSAEMFNTSIEAICDFIHPEYHDKIGIIKDIAAAATGLAIFAWLLVLVVEIVEVVGHM</sequence>
<evidence type="ECO:0000256" key="14">
    <source>
        <dbReference type="ARBA" id="ARBA00023264"/>
    </source>
</evidence>
<keyword evidence="10 19" id="KW-1133">Transmembrane helix</keyword>
<evidence type="ECO:0000313" key="20">
    <source>
        <dbReference type="EMBL" id="SCY84957.1"/>
    </source>
</evidence>
<feature type="binding site" evidence="18">
    <location>
        <position position="79"/>
    </location>
    <ligand>
        <name>a divalent metal cation</name>
        <dbReference type="ChEBI" id="CHEBI:60240"/>
    </ligand>
</feature>
<feature type="binding site" evidence="16">
    <location>
        <position position="72"/>
    </location>
    <ligand>
        <name>substrate</name>
    </ligand>
</feature>
<evidence type="ECO:0000256" key="15">
    <source>
        <dbReference type="PIRSR" id="PIRSR600829-1"/>
    </source>
</evidence>
<dbReference type="Gene3D" id="1.10.287.3610">
    <property type="match status" value="1"/>
</dbReference>
<dbReference type="AlphaFoldDB" id="A0A1G5J9Q0"/>
<keyword evidence="3" id="KW-1003">Cell membrane</keyword>
<evidence type="ECO:0000256" key="13">
    <source>
        <dbReference type="ARBA" id="ARBA00023209"/>
    </source>
</evidence>
<evidence type="ECO:0000256" key="4">
    <source>
        <dbReference type="ARBA" id="ARBA00022516"/>
    </source>
</evidence>
<feature type="transmembrane region" description="Helical" evidence="19">
    <location>
        <begin position="33"/>
        <end position="52"/>
    </location>
</feature>
<dbReference type="GO" id="GO:0046872">
    <property type="term" value="F:metal ion binding"/>
    <property type="evidence" value="ECO:0007669"/>
    <property type="project" value="UniProtKB-KW"/>
</dbReference>
<keyword evidence="5" id="KW-0808">Transferase</keyword>
<keyword evidence="7 17" id="KW-0547">Nucleotide-binding</keyword>
<keyword evidence="6 19" id="KW-0812">Transmembrane</keyword>
<feature type="transmembrane region" description="Helical" evidence="19">
    <location>
        <begin position="99"/>
        <end position="120"/>
    </location>
</feature>
<evidence type="ECO:0000256" key="11">
    <source>
        <dbReference type="ARBA" id="ARBA00023098"/>
    </source>
</evidence>
<dbReference type="InterPro" id="IPR036945">
    <property type="entry name" value="DAGK_sf"/>
</dbReference>
<feature type="binding site" evidence="17">
    <location>
        <position position="79"/>
    </location>
    <ligand>
        <name>ATP</name>
        <dbReference type="ChEBI" id="CHEBI:30616"/>
    </ligand>
</feature>
<feature type="binding site" evidence="17">
    <location>
        <begin position="97"/>
        <end position="98"/>
    </location>
    <ligand>
        <name>ATP</name>
        <dbReference type="ChEBI" id="CHEBI:30616"/>
    </ligand>
</feature>
<evidence type="ECO:0000256" key="17">
    <source>
        <dbReference type="PIRSR" id="PIRSR600829-3"/>
    </source>
</evidence>
<evidence type="ECO:0000256" key="12">
    <source>
        <dbReference type="ARBA" id="ARBA00023136"/>
    </source>
</evidence>
<dbReference type="STRING" id="419481.SAMN05216233_12667"/>
<protein>
    <submittedName>
        <fullName evidence="20">Diacylglycerol kinase (ATP)</fullName>
    </submittedName>
</protein>
<keyword evidence="8 20" id="KW-0418">Kinase</keyword>
<keyword evidence="14" id="KW-1208">Phospholipid metabolism</keyword>
<reference evidence="20 21" key="1">
    <citation type="submission" date="2016-10" db="EMBL/GenBank/DDBJ databases">
        <authorList>
            <person name="de Groot N.N."/>
        </authorList>
    </citation>
    <scope>NUCLEOTIDE SEQUENCE [LARGE SCALE GENOMIC DNA]</scope>
    <source>
        <strain evidence="20 21">AA1</strain>
    </source>
</reference>
<feature type="active site" description="Proton acceptor" evidence="15">
    <location>
        <position position="72"/>
    </location>
</feature>
<evidence type="ECO:0000256" key="7">
    <source>
        <dbReference type="ARBA" id="ARBA00022741"/>
    </source>
</evidence>
<dbReference type="GO" id="GO:0005886">
    <property type="term" value="C:plasma membrane"/>
    <property type="evidence" value="ECO:0007669"/>
    <property type="project" value="UniProtKB-SubCell"/>
</dbReference>
<dbReference type="Pfam" id="PF01219">
    <property type="entry name" value="DAGK_prokar"/>
    <property type="match status" value="1"/>
</dbReference>
<evidence type="ECO:0000256" key="8">
    <source>
        <dbReference type="ARBA" id="ARBA00022777"/>
    </source>
</evidence>
<dbReference type="CDD" id="cd14263">
    <property type="entry name" value="DAGK_IM_like"/>
    <property type="match status" value="1"/>
</dbReference>
<keyword evidence="11" id="KW-0443">Lipid metabolism</keyword>
<comment type="cofactor">
    <cofactor evidence="18">
        <name>Mg(2+)</name>
        <dbReference type="ChEBI" id="CHEBI:18420"/>
    </cofactor>
    <text evidence="18">Mn(2+), Zn(2+), Cd(2+) and Co(2+) support activity to lesser extents.</text>
</comment>
<evidence type="ECO:0000256" key="1">
    <source>
        <dbReference type="ARBA" id="ARBA00004651"/>
    </source>
</evidence>
<dbReference type="PANTHER" id="PTHR34299:SF1">
    <property type="entry name" value="DIACYLGLYCEROL KINASE"/>
    <property type="match status" value="1"/>
</dbReference>
<evidence type="ECO:0000256" key="18">
    <source>
        <dbReference type="PIRSR" id="PIRSR600829-4"/>
    </source>
</evidence>
<evidence type="ECO:0000256" key="16">
    <source>
        <dbReference type="PIRSR" id="PIRSR600829-2"/>
    </source>
</evidence>
<dbReference type="EMBL" id="FMUX01000026">
    <property type="protein sequence ID" value="SCY84957.1"/>
    <property type="molecule type" value="Genomic_DNA"/>
</dbReference>
<evidence type="ECO:0000256" key="6">
    <source>
        <dbReference type="ARBA" id="ARBA00022692"/>
    </source>
</evidence>
<keyword evidence="18" id="KW-0479">Metal-binding</keyword>
<evidence type="ECO:0000256" key="9">
    <source>
        <dbReference type="ARBA" id="ARBA00022840"/>
    </source>
</evidence>
<comment type="similarity">
    <text evidence="2">Belongs to the bacterial diacylglycerol kinase family.</text>
</comment>
<proteinExistence type="inferred from homology"/>
<evidence type="ECO:0000313" key="21">
    <source>
        <dbReference type="Proteomes" id="UP000198870"/>
    </source>
</evidence>
<dbReference type="InterPro" id="IPR000829">
    <property type="entry name" value="DAGK"/>
</dbReference>
<evidence type="ECO:0000256" key="19">
    <source>
        <dbReference type="SAM" id="Phobius"/>
    </source>
</evidence>
<dbReference type="GO" id="GO:0005524">
    <property type="term" value="F:ATP binding"/>
    <property type="evidence" value="ECO:0007669"/>
    <property type="project" value="UniProtKB-KW"/>
</dbReference>
<evidence type="ECO:0000256" key="2">
    <source>
        <dbReference type="ARBA" id="ARBA00005967"/>
    </source>
</evidence>
<dbReference type="RefSeq" id="WP_175470047.1">
    <property type="nucleotide sequence ID" value="NZ_FMUX01000026.1"/>
</dbReference>
<dbReference type="GO" id="GO:0016301">
    <property type="term" value="F:kinase activity"/>
    <property type="evidence" value="ECO:0007669"/>
    <property type="project" value="UniProtKB-KW"/>
</dbReference>
<keyword evidence="18" id="KW-0460">Magnesium</keyword>